<dbReference type="AlphaFoldDB" id="A0A0K6I137"/>
<proteinExistence type="predicted"/>
<keyword evidence="1" id="KW-1133">Transmembrane helix</keyword>
<evidence type="ECO:0000313" key="3">
    <source>
        <dbReference type="Proteomes" id="UP000183649"/>
    </source>
</evidence>
<name>A0A0K6I137_9BURK</name>
<protein>
    <submittedName>
        <fullName evidence="2">Uncharacterized protein</fullName>
    </submittedName>
</protein>
<evidence type="ECO:0000313" key="2">
    <source>
        <dbReference type="EMBL" id="CUA96874.1"/>
    </source>
</evidence>
<evidence type="ECO:0000256" key="1">
    <source>
        <dbReference type="SAM" id="Phobius"/>
    </source>
</evidence>
<feature type="transmembrane region" description="Helical" evidence="1">
    <location>
        <begin position="21"/>
        <end position="41"/>
    </location>
</feature>
<dbReference type="STRING" id="339866.GCA_001418255_01514"/>
<keyword evidence="3" id="KW-1185">Reference proteome</keyword>
<organism evidence="2 3">
    <name type="scientific">Thiomonas bhubaneswarensis</name>
    <dbReference type="NCBI Taxonomy" id="339866"/>
    <lineage>
        <taxon>Bacteria</taxon>
        <taxon>Pseudomonadati</taxon>
        <taxon>Pseudomonadota</taxon>
        <taxon>Betaproteobacteria</taxon>
        <taxon>Burkholderiales</taxon>
        <taxon>Thiomonas</taxon>
    </lineage>
</organism>
<reference evidence="3" key="1">
    <citation type="submission" date="2015-08" db="EMBL/GenBank/DDBJ databases">
        <authorList>
            <person name="Varghese N."/>
        </authorList>
    </citation>
    <scope>NUCLEOTIDE SEQUENCE [LARGE SCALE GENOMIC DNA]</scope>
    <source>
        <strain evidence="3">DSM 18181</strain>
    </source>
</reference>
<dbReference type="Proteomes" id="UP000183649">
    <property type="component" value="Unassembled WGS sequence"/>
</dbReference>
<keyword evidence="1" id="KW-0812">Transmembrane</keyword>
<keyword evidence="1" id="KW-0472">Membrane</keyword>
<dbReference type="EMBL" id="CYHF01000005">
    <property type="protein sequence ID" value="CUA96874.1"/>
    <property type="molecule type" value="Genomic_DNA"/>
</dbReference>
<feature type="transmembrane region" description="Helical" evidence="1">
    <location>
        <begin position="53"/>
        <end position="72"/>
    </location>
</feature>
<accession>A0A0K6I137</accession>
<sequence>MSGSMAPRYQLTRARLTGRNLTAFVLETAGMALLVCVPIVWGFMPLILPFDPAPYAIGLGVLGHLLLLLGLLTRPRILRPDFVNSIMLYQEDQT</sequence>
<gene>
    <name evidence="2" type="ORF">Ga0061069_1058</name>
</gene>